<dbReference type="EMBL" id="FQVF01000009">
    <property type="protein sequence ID" value="SHF56956.1"/>
    <property type="molecule type" value="Genomic_DNA"/>
</dbReference>
<dbReference type="AlphaFoldDB" id="A0A1M5CQM7"/>
<proteinExistence type="predicted"/>
<organism evidence="1 2">
    <name type="scientific">Marinomonas polaris DSM 16579</name>
    <dbReference type="NCBI Taxonomy" id="1122206"/>
    <lineage>
        <taxon>Bacteria</taxon>
        <taxon>Pseudomonadati</taxon>
        <taxon>Pseudomonadota</taxon>
        <taxon>Gammaproteobacteria</taxon>
        <taxon>Oceanospirillales</taxon>
        <taxon>Oceanospirillaceae</taxon>
        <taxon>Marinomonas</taxon>
    </lineage>
</organism>
<evidence type="ECO:0000313" key="1">
    <source>
        <dbReference type="EMBL" id="SHF56956.1"/>
    </source>
</evidence>
<keyword evidence="2" id="KW-1185">Reference proteome</keyword>
<evidence type="ECO:0000313" key="2">
    <source>
        <dbReference type="Proteomes" id="UP000184517"/>
    </source>
</evidence>
<protein>
    <submittedName>
        <fullName evidence="1">Uncharacterized protein</fullName>
    </submittedName>
</protein>
<accession>A0A1M5CQM7</accession>
<name>A0A1M5CQM7_9GAMM</name>
<sequence length="46" mass="5163">MMSCTVVNSHVKKRLNRTLKPCAIFTKTERPQKCRPILPPLNAALG</sequence>
<dbReference type="Proteomes" id="UP000184517">
    <property type="component" value="Unassembled WGS sequence"/>
</dbReference>
<reference evidence="2" key="1">
    <citation type="submission" date="2016-11" db="EMBL/GenBank/DDBJ databases">
        <authorList>
            <person name="Varghese N."/>
            <person name="Submissions S."/>
        </authorList>
    </citation>
    <scope>NUCLEOTIDE SEQUENCE [LARGE SCALE GENOMIC DNA]</scope>
    <source>
        <strain evidence="2">DSM 16579</strain>
    </source>
</reference>
<gene>
    <name evidence="1" type="ORF">SAMN02745753_02214</name>
</gene>